<keyword evidence="2" id="KW-1185">Reference proteome</keyword>
<dbReference type="RefSeq" id="WP_188565194.1">
    <property type="nucleotide sequence ID" value="NZ_BMED01000001.1"/>
</dbReference>
<dbReference type="Proteomes" id="UP000637423">
    <property type="component" value="Unassembled WGS sequence"/>
</dbReference>
<accession>A0A916UDB6</accession>
<gene>
    <name evidence="1" type="ORF">GCM10011396_13930</name>
</gene>
<reference evidence="1" key="1">
    <citation type="journal article" date="2014" name="Int. J. Syst. Evol. Microbiol.">
        <title>Complete genome sequence of Corynebacterium casei LMG S-19264T (=DSM 44701T), isolated from a smear-ripened cheese.</title>
        <authorList>
            <consortium name="US DOE Joint Genome Institute (JGI-PGF)"/>
            <person name="Walter F."/>
            <person name="Albersmeier A."/>
            <person name="Kalinowski J."/>
            <person name="Ruckert C."/>
        </authorList>
    </citation>
    <scope>NUCLEOTIDE SEQUENCE</scope>
    <source>
        <strain evidence="1">CGMCC 1.10998</strain>
    </source>
</reference>
<evidence type="ECO:0000313" key="1">
    <source>
        <dbReference type="EMBL" id="GGC68073.1"/>
    </source>
</evidence>
<organism evidence="1 2">
    <name type="scientific">Undibacterium terreum</name>
    <dbReference type="NCBI Taxonomy" id="1224302"/>
    <lineage>
        <taxon>Bacteria</taxon>
        <taxon>Pseudomonadati</taxon>
        <taxon>Pseudomonadota</taxon>
        <taxon>Betaproteobacteria</taxon>
        <taxon>Burkholderiales</taxon>
        <taxon>Oxalobacteraceae</taxon>
        <taxon>Undibacterium</taxon>
    </lineage>
</organism>
<dbReference type="EMBL" id="BMED01000001">
    <property type="protein sequence ID" value="GGC68073.1"/>
    <property type="molecule type" value="Genomic_DNA"/>
</dbReference>
<evidence type="ECO:0000313" key="2">
    <source>
        <dbReference type="Proteomes" id="UP000637423"/>
    </source>
</evidence>
<name>A0A916UDB6_9BURK</name>
<protein>
    <submittedName>
        <fullName evidence="1">Uncharacterized protein</fullName>
    </submittedName>
</protein>
<proteinExistence type="predicted"/>
<comment type="caution">
    <text evidence="1">The sequence shown here is derived from an EMBL/GenBank/DDBJ whole genome shotgun (WGS) entry which is preliminary data.</text>
</comment>
<sequence length="146" mass="16213">MNNQTDIKLSGPFSAKDSSGQLRNIKGIRIFDEGYGMIDVYVDFASGFEDDPLHEDQVLINAIIRRLRTLGYRGPDFGLADAGLQDDRLIVLQAPEPFNEFAASKGWRNLAEEFADDDEDLVPDSSLAALISAMEADALIRRLRAH</sequence>
<reference evidence="1" key="2">
    <citation type="submission" date="2020-09" db="EMBL/GenBank/DDBJ databases">
        <authorList>
            <person name="Sun Q."/>
            <person name="Zhou Y."/>
        </authorList>
    </citation>
    <scope>NUCLEOTIDE SEQUENCE</scope>
    <source>
        <strain evidence="1">CGMCC 1.10998</strain>
    </source>
</reference>
<dbReference type="AlphaFoldDB" id="A0A916UDB6"/>